<evidence type="ECO:0000313" key="3">
    <source>
        <dbReference type="Proteomes" id="UP000180235"/>
    </source>
</evidence>
<proteinExistence type="predicted"/>
<dbReference type="InterPro" id="IPR011335">
    <property type="entry name" value="Restrct_endonuc-II-like"/>
</dbReference>
<dbReference type="STRING" id="1188229.GlitD10_2243"/>
<feature type="domain" description="Putative restriction endonuclease" evidence="1">
    <location>
        <begin position="11"/>
        <end position="186"/>
    </location>
</feature>
<dbReference type="InterPro" id="IPR008538">
    <property type="entry name" value="Uma2"/>
</dbReference>
<dbReference type="Proteomes" id="UP000180235">
    <property type="component" value="Chromosome"/>
</dbReference>
<dbReference type="EMBL" id="CP017675">
    <property type="protein sequence ID" value="APB34575.1"/>
    <property type="molecule type" value="Genomic_DNA"/>
</dbReference>
<dbReference type="RefSeq" id="WP_071454996.1">
    <property type="nucleotide sequence ID" value="NZ_CP017675.1"/>
</dbReference>
<evidence type="ECO:0000259" key="1">
    <source>
        <dbReference type="Pfam" id="PF05685"/>
    </source>
</evidence>
<dbReference type="OrthoDB" id="428427at2"/>
<name>A0A1J0AF90_9CYAN</name>
<accession>A0A1J0AF90</accession>
<dbReference type="CDD" id="cd06260">
    <property type="entry name" value="DUF820-like"/>
    <property type="match status" value="1"/>
</dbReference>
<gene>
    <name evidence="2" type="ORF">GlitD10_2243</name>
</gene>
<evidence type="ECO:0000313" key="2">
    <source>
        <dbReference type="EMBL" id="APB34575.1"/>
    </source>
</evidence>
<keyword evidence="3" id="KW-1185">Reference proteome</keyword>
<dbReference type="Gene3D" id="3.90.1570.10">
    <property type="entry name" value="tt1808, chain A"/>
    <property type="match status" value="1"/>
</dbReference>
<dbReference type="KEGG" id="glt:GlitD10_2243"/>
<dbReference type="PANTHER" id="PTHR34107:SF2">
    <property type="entry name" value="SLL0888 PROTEIN"/>
    <property type="match status" value="1"/>
</dbReference>
<dbReference type="SUPFAM" id="SSF52980">
    <property type="entry name" value="Restriction endonuclease-like"/>
    <property type="match status" value="1"/>
</dbReference>
<dbReference type="AlphaFoldDB" id="A0A1J0AF90"/>
<organism evidence="2 3">
    <name type="scientific">Gloeomargarita lithophora Alchichica-D10</name>
    <dbReference type="NCBI Taxonomy" id="1188229"/>
    <lineage>
        <taxon>Bacteria</taxon>
        <taxon>Bacillati</taxon>
        <taxon>Cyanobacteriota</taxon>
        <taxon>Cyanophyceae</taxon>
        <taxon>Gloeomargaritales</taxon>
        <taxon>Gloeomargaritaceae</taxon>
        <taxon>Gloeomargarita</taxon>
    </lineage>
</organism>
<sequence>MIATPKRLAFAEYLSYTAGSDIKYELVNGELMPMALPTGRHGEIVDRTYHLISRQIERQQQSLIVRQGMIGVRCPRGVDLDTVRIPDVLVMQQTDWVTLQNKSAVIDFDLPAPLLVVEVVSPSTKMTDYRAKRTEYAARDIPEYWIVDPLDMKITVLTNSDGWFDPQEFTDDHLIQSPTFPELNFTPAQMLSQSNL</sequence>
<reference evidence="2 3" key="1">
    <citation type="submission" date="2016-10" db="EMBL/GenBank/DDBJ databases">
        <title>Description of Gloeomargarita lithophora gen. nov., sp. nov., a thylakoid-bearing basal-branching cyanobacterium with intracellular carbonates, and proposal for Gloeomargaritales ord. nov.</title>
        <authorList>
            <person name="Moreira D."/>
            <person name="Tavera R."/>
            <person name="Benzerara K."/>
            <person name="Skouri-Panet F."/>
            <person name="Couradeau E."/>
            <person name="Gerard E."/>
            <person name="Loussert C."/>
            <person name="Novelo E."/>
            <person name="Zivanovic Y."/>
            <person name="Lopez-Garcia P."/>
        </authorList>
    </citation>
    <scope>NUCLEOTIDE SEQUENCE [LARGE SCALE GENOMIC DNA]</scope>
    <source>
        <strain evidence="2 3">D10</strain>
    </source>
</reference>
<protein>
    <submittedName>
        <fullName evidence="2">Uncharacterized protein conserved in cyanobacteria</fullName>
    </submittedName>
</protein>
<dbReference type="Pfam" id="PF05685">
    <property type="entry name" value="Uma2"/>
    <property type="match status" value="1"/>
</dbReference>
<dbReference type="PANTHER" id="PTHR34107">
    <property type="entry name" value="SLL0198 PROTEIN-RELATED"/>
    <property type="match status" value="1"/>
</dbReference>
<dbReference type="InterPro" id="IPR012296">
    <property type="entry name" value="Nuclease_put_TT1808"/>
</dbReference>